<dbReference type="Proteomes" id="UP000266327">
    <property type="component" value="Unassembled WGS sequence"/>
</dbReference>
<keyword evidence="4" id="KW-1185">Reference proteome</keyword>
<dbReference type="InterPro" id="IPR017961">
    <property type="entry name" value="DNA_pol_Y-fam_little_finger"/>
</dbReference>
<dbReference type="GO" id="GO:0006281">
    <property type="term" value="P:DNA repair"/>
    <property type="evidence" value="ECO:0007669"/>
    <property type="project" value="InterPro"/>
</dbReference>
<feature type="domain" description="DNA polymerase Y-family little finger" evidence="1">
    <location>
        <begin position="39"/>
        <end position="155"/>
    </location>
</feature>
<dbReference type="EMBL" id="QYUQ01000002">
    <property type="protein sequence ID" value="RJG01995.1"/>
    <property type="molecule type" value="Genomic_DNA"/>
</dbReference>
<reference evidence="4" key="1">
    <citation type="submission" date="2018-09" db="EMBL/GenBank/DDBJ databases">
        <authorList>
            <person name="Zhu H."/>
        </authorList>
    </citation>
    <scope>NUCLEOTIDE SEQUENCE [LARGE SCALE GENOMIC DNA]</scope>
    <source>
        <strain evidence="4">K1S02-23</strain>
    </source>
</reference>
<sequence>MRAASPKWLRAQFGVMMERTGNELRGISCLALEDAVPPKQQIVTSRSFGQMVLVLDELNEAVATYMTRAAEKLRHQHAVCGAVYVFIHTNQFRPQDRQYGNGVVMPLAEATSDTRWLTAAALAGLKRIYRPGYAYKKAGVMLLELSPAGIRQASLFDPEGKGAVQSAAVMRAVDTLNRAYGRNTVMVGAAGMQRRWSMRSENRSPRFTTRWEEMPVALAR</sequence>
<proteinExistence type="predicted"/>
<comment type="caution">
    <text evidence="3">The sequence shown here is derived from an EMBL/GenBank/DDBJ whole genome shotgun (WGS) entry which is preliminary data.</text>
</comment>
<name>A0A3A3G2V5_9BURK</name>
<evidence type="ECO:0000313" key="4">
    <source>
        <dbReference type="Proteomes" id="UP000266327"/>
    </source>
</evidence>
<dbReference type="InterPro" id="IPR025188">
    <property type="entry name" value="DUF4113"/>
</dbReference>
<evidence type="ECO:0000259" key="2">
    <source>
        <dbReference type="Pfam" id="PF13438"/>
    </source>
</evidence>
<dbReference type="GO" id="GO:0003684">
    <property type="term" value="F:damaged DNA binding"/>
    <property type="evidence" value="ECO:0007669"/>
    <property type="project" value="InterPro"/>
</dbReference>
<dbReference type="AlphaFoldDB" id="A0A3A3G2V5"/>
<protein>
    <submittedName>
        <fullName evidence="3">DUF4113 domain-containing protein</fullName>
    </submittedName>
</protein>
<dbReference type="Pfam" id="PF13438">
    <property type="entry name" value="DUF4113"/>
    <property type="match status" value="1"/>
</dbReference>
<feature type="domain" description="DUF4113" evidence="2">
    <location>
        <begin position="168"/>
        <end position="217"/>
    </location>
</feature>
<dbReference type="Pfam" id="PF11799">
    <property type="entry name" value="IMS_C"/>
    <property type="match status" value="1"/>
</dbReference>
<accession>A0A3A3G2V5</accession>
<evidence type="ECO:0000313" key="3">
    <source>
        <dbReference type="EMBL" id="RJG01995.1"/>
    </source>
</evidence>
<evidence type="ECO:0000259" key="1">
    <source>
        <dbReference type="Pfam" id="PF11799"/>
    </source>
</evidence>
<organism evidence="3 4">
    <name type="scientific">Noviherbaspirillum sedimenti</name>
    <dbReference type="NCBI Taxonomy" id="2320865"/>
    <lineage>
        <taxon>Bacteria</taxon>
        <taxon>Pseudomonadati</taxon>
        <taxon>Pseudomonadota</taxon>
        <taxon>Betaproteobacteria</taxon>
        <taxon>Burkholderiales</taxon>
        <taxon>Oxalobacteraceae</taxon>
        <taxon>Noviherbaspirillum</taxon>
    </lineage>
</organism>
<gene>
    <name evidence="3" type="ORF">D3878_10740</name>
</gene>